<reference evidence="3" key="1">
    <citation type="journal article" date="2019" name="Int. J. Syst. Evol. Microbiol.">
        <title>The Global Catalogue of Microorganisms (GCM) 10K type strain sequencing project: providing services to taxonomists for standard genome sequencing and annotation.</title>
        <authorList>
            <consortium name="The Broad Institute Genomics Platform"/>
            <consortium name="The Broad Institute Genome Sequencing Center for Infectious Disease"/>
            <person name="Wu L."/>
            <person name="Ma J."/>
        </authorList>
    </citation>
    <scope>NUCLEOTIDE SEQUENCE [LARGE SCALE GENOMIC DNA]</scope>
    <source>
        <strain evidence="3">CCUG 59778</strain>
    </source>
</reference>
<organism evidence="2 3">
    <name type="scientific">Actinokineospora guangxiensis</name>
    <dbReference type="NCBI Taxonomy" id="1490288"/>
    <lineage>
        <taxon>Bacteria</taxon>
        <taxon>Bacillati</taxon>
        <taxon>Actinomycetota</taxon>
        <taxon>Actinomycetes</taxon>
        <taxon>Pseudonocardiales</taxon>
        <taxon>Pseudonocardiaceae</taxon>
        <taxon>Actinokineospora</taxon>
    </lineage>
</organism>
<proteinExistence type="predicted"/>
<feature type="compositionally biased region" description="Basic and acidic residues" evidence="1">
    <location>
        <begin position="1"/>
        <end position="12"/>
    </location>
</feature>
<protein>
    <submittedName>
        <fullName evidence="2">Uncharacterized protein</fullName>
    </submittedName>
</protein>
<sequence>MLDGEDVRDGGKGDAGGGRVGPRRWARTKATLRSSVPIPWVIRYACSPRAGLVREVVVACDGGHVVRAALDETAGVATILGTVSTMADDTA</sequence>
<evidence type="ECO:0000256" key="1">
    <source>
        <dbReference type="SAM" id="MobiDB-lite"/>
    </source>
</evidence>
<feature type="region of interest" description="Disordered" evidence="1">
    <location>
        <begin position="1"/>
        <end position="23"/>
    </location>
</feature>
<comment type="caution">
    <text evidence="2">The sequence shown here is derived from an EMBL/GenBank/DDBJ whole genome shotgun (WGS) entry which is preliminary data.</text>
</comment>
<dbReference type="RefSeq" id="WP_378250414.1">
    <property type="nucleotide sequence ID" value="NZ_JBHSKF010000017.1"/>
</dbReference>
<gene>
    <name evidence="2" type="ORF">ACFPM7_26005</name>
</gene>
<keyword evidence="3" id="KW-1185">Reference proteome</keyword>
<dbReference type="Proteomes" id="UP001596157">
    <property type="component" value="Unassembled WGS sequence"/>
</dbReference>
<dbReference type="EMBL" id="JBHSKF010000017">
    <property type="protein sequence ID" value="MFC5290522.1"/>
    <property type="molecule type" value="Genomic_DNA"/>
</dbReference>
<evidence type="ECO:0000313" key="2">
    <source>
        <dbReference type="EMBL" id="MFC5290522.1"/>
    </source>
</evidence>
<accession>A0ABW0ETT8</accession>
<name>A0ABW0ETT8_9PSEU</name>
<evidence type="ECO:0000313" key="3">
    <source>
        <dbReference type="Proteomes" id="UP001596157"/>
    </source>
</evidence>